<evidence type="ECO:0000256" key="4">
    <source>
        <dbReference type="SAM" id="MobiDB-lite"/>
    </source>
</evidence>
<name>A0AAD5ATG3_SILAS</name>
<dbReference type="Gene3D" id="3.30.70.330">
    <property type="match status" value="2"/>
</dbReference>
<evidence type="ECO:0000259" key="5">
    <source>
        <dbReference type="PROSITE" id="PS50102"/>
    </source>
</evidence>
<gene>
    <name evidence="6" type="ORF">C0J50_17862</name>
</gene>
<dbReference type="EMBL" id="MU551617">
    <property type="protein sequence ID" value="KAI5622261.1"/>
    <property type="molecule type" value="Genomic_DNA"/>
</dbReference>
<organism evidence="6 7">
    <name type="scientific">Silurus asotus</name>
    <name type="common">Amur catfish</name>
    <name type="synonym">Parasilurus asotus</name>
    <dbReference type="NCBI Taxonomy" id="30991"/>
    <lineage>
        <taxon>Eukaryota</taxon>
        <taxon>Metazoa</taxon>
        <taxon>Chordata</taxon>
        <taxon>Craniata</taxon>
        <taxon>Vertebrata</taxon>
        <taxon>Euteleostomi</taxon>
        <taxon>Actinopterygii</taxon>
        <taxon>Neopterygii</taxon>
        <taxon>Teleostei</taxon>
        <taxon>Ostariophysi</taxon>
        <taxon>Siluriformes</taxon>
        <taxon>Siluridae</taxon>
        <taxon>Silurus</taxon>
    </lineage>
</organism>
<dbReference type="SUPFAM" id="SSF54928">
    <property type="entry name" value="RNA-binding domain, RBD"/>
    <property type="match status" value="2"/>
</dbReference>
<feature type="domain" description="RRM" evidence="5">
    <location>
        <begin position="22"/>
        <end position="99"/>
    </location>
</feature>
<dbReference type="AlphaFoldDB" id="A0AAD5ATG3"/>
<evidence type="ECO:0000256" key="2">
    <source>
        <dbReference type="ARBA" id="ARBA00022884"/>
    </source>
</evidence>
<evidence type="ECO:0000256" key="1">
    <source>
        <dbReference type="ARBA" id="ARBA00022737"/>
    </source>
</evidence>
<dbReference type="Proteomes" id="UP001205998">
    <property type="component" value="Unassembled WGS sequence"/>
</dbReference>
<dbReference type="InterPro" id="IPR035979">
    <property type="entry name" value="RBD_domain_sf"/>
</dbReference>
<evidence type="ECO:0000313" key="6">
    <source>
        <dbReference type="EMBL" id="KAI5622261.1"/>
    </source>
</evidence>
<accession>A0AAD5ATG3</accession>
<feature type="domain" description="RRM" evidence="5">
    <location>
        <begin position="117"/>
        <end position="193"/>
    </location>
</feature>
<proteinExistence type="predicted"/>
<reference evidence="6" key="1">
    <citation type="submission" date="2018-07" db="EMBL/GenBank/DDBJ databases">
        <title>Comparative genomics of catfishes provides insights into carnivory and benthic adaptation.</title>
        <authorList>
            <person name="Zhang Y."/>
            <person name="Wang D."/>
            <person name="Peng Z."/>
            <person name="Zheng S."/>
            <person name="Shao F."/>
            <person name="Tao W."/>
        </authorList>
    </citation>
    <scope>NUCLEOTIDE SEQUENCE</scope>
    <source>
        <strain evidence="6">Chongqing</strain>
    </source>
</reference>
<dbReference type="InterPro" id="IPR012677">
    <property type="entry name" value="Nucleotide-bd_a/b_plait_sf"/>
</dbReference>
<dbReference type="PANTHER" id="PTHR24012">
    <property type="entry name" value="RNA BINDING PROTEIN"/>
    <property type="match status" value="1"/>
</dbReference>
<keyword evidence="7" id="KW-1185">Reference proteome</keyword>
<dbReference type="GO" id="GO:0003723">
    <property type="term" value="F:RNA binding"/>
    <property type="evidence" value="ECO:0007669"/>
    <property type="project" value="UniProtKB-UniRule"/>
</dbReference>
<evidence type="ECO:0000256" key="3">
    <source>
        <dbReference type="PROSITE-ProRule" id="PRU00176"/>
    </source>
</evidence>
<dbReference type="PROSITE" id="PS50102">
    <property type="entry name" value="RRM"/>
    <property type="match status" value="2"/>
</dbReference>
<keyword evidence="2 3" id="KW-0694">RNA-binding</keyword>
<sequence>MGKPMRVMWCQRDSTIRKSGVGNLFIRNLDVETDDSTALFDLFSCFGKVLSCKVVPYKTGTKGYGYVQFESQEAANLAKERLNGKLFNNHIISVEHFKSRKERDAAVNCQNEQKEILDLYIKNLDEHINNEYLYREFSKFGTVIDAKVIMENGRSRGFGFVQFLSAKEAAEARNQLNGTIWGRKPIYVGVAQHKEERQRVKPSPPHVPAVEQSPSPPQVPAVEQSPSSPLVPDVKQNPASPQVLAVKQSLAPPQFLVIKQSPAPPQVPAGKQSPAPPQVPAGKQSPAPPQVPAGKQSPVPPQGPAGKQSPAPPQVPAGIQSAAPPQVSAAKQSPAPPQVPAAKQSSAPPQVLVVEKSPAPLEDNSVNKKTAPLGAKDLVEVPIISEMITYYL</sequence>
<dbReference type="SMART" id="SM00360">
    <property type="entry name" value="RRM"/>
    <property type="match status" value="2"/>
</dbReference>
<feature type="region of interest" description="Disordered" evidence="4">
    <location>
        <begin position="260"/>
        <end position="368"/>
    </location>
</feature>
<dbReference type="SMART" id="SM00361">
    <property type="entry name" value="RRM_1"/>
    <property type="match status" value="2"/>
</dbReference>
<protein>
    <submittedName>
        <fullName evidence="6">Polyadenylate-binding protein 1</fullName>
    </submittedName>
</protein>
<feature type="region of interest" description="Disordered" evidence="4">
    <location>
        <begin position="194"/>
        <end position="236"/>
    </location>
</feature>
<dbReference type="InterPro" id="IPR000504">
    <property type="entry name" value="RRM_dom"/>
</dbReference>
<dbReference type="Pfam" id="PF00076">
    <property type="entry name" value="RRM_1"/>
    <property type="match status" value="2"/>
</dbReference>
<evidence type="ECO:0000313" key="7">
    <source>
        <dbReference type="Proteomes" id="UP001205998"/>
    </source>
</evidence>
<dbReference type="InterPro" id="IPR003954">
    <property type="entry name" value="RRM_euk-type"/>
</dbReference>
<comment type="caution">
    <text evidence="6">The sequence shown here is derived from an EMBL/GenBank/DDBJ whole genome shotgun (WGS) entry which is preliminary data.</text>
</comment>
<keyword evidence="1" id="KW-0677">Repeat</keyword>